<reference evidence="1" key="1">
    <citation type="submission" date="2021-01" db="EMBL/GenBank/DDBJ databases">
        <title>Whole genome shotgun sequence of Actinocatenispora rupis NBRC 107355.</title>
        <authorList>
            <person name="Komaki H."/>
            <person name="Tamura T."/>
        </authorList>
    </citation>
    <scope>NUCLEOTIDE SEQUENCE</scope>
    <source>
        <strain evidence="1">NBRC 107355</strain>
    </source>
</reference>
<organism evidence="1 2">
    <name type="scientific">Actinocatenispora rupis</name>
    <dbReference type="NCBI Taxonomy" id="519421"/>
    <lineage>
        <taxon>Bacteria</taxon>
        <taxon>Bacillati</taxon>
        <taxon>Actinomycetota</taxon>
        <taxon>Actinomycetes</taxon>
        <taxon>Micromonosporales</taxon>
        <taxon>Micromonosporaceae</taxon>
        <taxon>Actinocatenispora</taxon>
    </lineage>
</organism>
<protein>
    <submittedName>
        <fullName evidence="1">Uncharacterized protein</fullName>
    </submittedName>
</protein>
<proteinExistence type="predicted"/>
<sequence>MTGSPVPTVRSRRWPWVLALGGPALAFVVALLVEFVVLPALHGGAAPATPAALARAGTAALRRAPALRYVGDVLAGDRVVHVDLRVTAAGDTVGTLRLPTGGSARLLAVAGGTYVDGDRGWWLSLAADRTGIMAGHWVSGAPSVLGGLDPRTALRPAALAAALGTVPAGARAATGRATRLGGTPVTPVTTSTGATLYLHGTVTALDARLAGRYAALDVTPVGRDTAARAVAAARRAAATVQRYDTLPARYVSVSGTGSCDGSSCTETVKIRNEGGRATTPGTVYGRLTQGSVEGAKLGDCHAQLPPIAPGRTATVRCTVHASPDGQGWYQWVTFSPGWQGSDPAPLVRLLDRGYDLEWLDEDDHPVEVLTALGGLIADPGWTRKTVERTCAALVRADLIGDVAHLVASGRLAYRAADLAADVAAHRLTPAALTEAVRRADAGTDRVAVGTWRTGGHSYRADVIDAGRHQTVRVAQVDSSSASVAVQRIAALAGAVPAAPPGYAATLRVTLTPAVVALYRLGGADLRDALRRAGLTRVRLGAVRGLTVVGAGGRATDLRATDF</sequence>
<accession>A0A8J3IW90</accession>
<dbReference type="RefSeq" id="WP_203654752.1">
    <property type="nucleotide sequence ID" value="NZ_BOMB01000003.1"/>
</dbReference>
<comment type="caution">
    <text evidence="1">The sequence shown here is derived from an EMBL/GenBank/DDBJ whole genome shotgun (WGS) entry which is preliminary data.</text>
</comment>
<dbReference type="EMBL" id="BOMB01000003">
    <property type="protein sequence ID" value="GID09765.1"/>
    <property type="molecule type" value="Genomic_DNA"/>
</dbReference>
<dbReference type="Proteomes" id="UP000612808">
    <property type="component" value="Unassembled WGS sequence"/>
</dbReference>
<evidence type="ECO:0000313" key="1">
    <source>
        <dbReference type="EMBL" id="GID09765.1"/>
    </source>
</evidence>
<dbReference type="AlphaFoldDB" id="A0A8J3IW90"/>
<keyword evidence="2" id="KW-1185">Reference proteome</keyword>
<gene>
    <name evidence="1" type="ORF">Aru02nite_06540</name>
</gene>
<evidence type="ECO:0000313" key="2">
    <source>
        <dbReference type="Proteomes" id="UP000612808"/>
    </source>
</evidence>
<name>A0A8J3IW90_9ACTN</name>